<evidence type="ECO:0000313" key="4">
    <source>
        <dbReference type="Proteomes" id="UP000308133"/>
    </source>
</evidence>
<keyword evidence="2" id="KW-0732">Signal</keyword>
<dbReference type="AlphaFoldDB" id="A0A4U7B739"/>
<feature type="compositionally biased region" description="Low complexity" evidence="1">
    <location>
        <begin position="409"/>
        <end position="421"/>
    </location>
</feature>
<organism evidence="3 4">
    <name type="scientific">Elsinoe australis</name>
    <dbReference type="NCBI Taxonomy" id="40998"/>
    <lineage>
        <taxon>Eukaryota</taxon>
        <taxon>Fungi</taxon>
        <taxon>Dikarya</taxon>
        <taxon>Ascomycota</taxon>
        <taxon>Pezizomycotina</taxon>
        <taxon>Dothideomycetes</taxon>
        <taxon>Dothideomycetidae</taxon>
        <taxon>Myriangiales</taxon>
        <taxon>Elsinoaceae</taxon>
        <taxon>Elsinoe</taxon>
    </lineage>
</organism>
<name>A0A4U7B739_9PEZI</name>
<protein>
    <submittedName>
        <fullName evidence="3">Uncharacterized protein</fullName>
    </submittedName>
</protein>
<sequence>MRLVALLIWISAALAESPKAPAKGSCDGKPPVAQFNESVVSSAWACYSQRSSYIDKLGSAYKQGQVSTSTSVLTSSATSYVTKTIYPSSVSIYTLQDGSPRADVRPVTETKTLTSIQTYSQQVLHGIGLEEPSCNPGPAGCRFLYYNTTLGSDDQALLATCGMPPHLCEPCMIQGGPVQLLYFPTTENGTTGSAAAATTSGSPITTVVTMNTTLTSGTVYMSFSTIYAYWDGFGDRIGRDFSDIILPFASIDVSTQCGGWTASHGPGTAMNFNDLNYPVPASAYSCAGRCATQYPPVKECSTIWSDFNPVLALPPQIRTMDPAWASCSFWNGALPNFVFDPPVVLTSQAVFAVPTFTTTASSQATQSSVVTPGASVSVAQPTSSGRRQSGSSMLEGGGTTGSSRGDEPSAIASSSASQASSTVNGSARTYPEKARDPLCLLLFGLFYLMMNV</sequence>
<evidence type="ECO:0000256" key="1">
    <source>
        <dbReference type="SAM" id="MobiDB-lite"/>
    </source>
</evidence>
<accession>A0A4U7B739</accession>
<evidence type="ECO:0000313" key="3">
    <source>
        <dbReference type="EMBL" id="TKX25160.1"/>
    </source>
</evidence>
<gene>
    <name evidence="3" type="ORF">C1H76_2390</name>
</gene>
<feature type="region of interest" description="Disordered" evidence="1">
    <location>
        <begin position="370"/>
        <end position="429"/>
    </location>
</feature>
<proteinExistence type="predicted"/>
<feature type="signal peptide" evidence="2">
    <location>
        <begin position="1"/>
        <end position="15"/>
    </location>
</feature>
<evidence type="ECO:0000256" key="2">
    <source>
        <dbReference type="SAM" id="SignalP"/>
    </source>
</evidence>
<feature type="compositionally biased region" description="Polar residues" evidence="1">
    <location>
        <begin position="377"/>
        <end position="392"/>
    </location>
</feature>
<feature type="chain" id="PRO_5020228530" evidence="2">
    <location>
        <begin position="16"/>
        <end position="452"/>
    </location>
</feature>
<comment type="caution">
    <text evidence="3">The sequence shown here is derived from an EMBL/GenBank/DDBJ whole genome shotgun (WGS) entry which is preliminary data.</text>
</comment>
<dbReference type="EMBL" id="PTQR01000030">
    <property type="protein sequence ID" value="TKX25160.1"/>
    <property type="molecule type" value="Genomic_DNA"/>
</dbReference>
<reference evidence="3 4" key="1">
    <citation type="submission" date="2018-02" db="EMBL/GenBank/DDBJ databases">
        <title>Draft genome sequences of Elsinoe sp., causing black scab on jojoba.</title>
        <authorList>
            <person name="Stodart B."/>
            <person name="Jeffress S."/>
            <person name="Ash G."/>
            <person name="Arun Chinnappa K."/>
        </authorList>
    </citation>
    <scope>NUCLEOTIDE SEQUENCE [LARGE SCALE GENOMIC DNA]</scope>
    <source>
        <strain evidence="3 4">Hillstone_2</strain>
    </source>
</reference>
<dbReference type="Proteomes" id="UP000308133">
    <property type="component" value="Unassembled WGS sequence"/>
</dbReference>